<reference evidence="1 2" key="1">
    <citation type="submission" date="2016-03" db="EMBL/GenBank/DDBJ databases">
        <title>Choanephora cucurbitarum.</title>
        <authorList>
            <person name="Min B."/>
            <person name="Park H."/>
            <person name="Park J.-H."/>
            <person name="Shin H.-D."/>
            <person name="Choi I.-G."/>
        </authorList>
    </citation>
    <scope>NUCLEOTIDE SEQUENCE [LARGE SCALE GENOMIC DNA]</scope>
    <source>
        <strain evidence="1 2">KUS-F28377</strain>
    </source>
</reference>
<dbReference type="Proteomes" id="UP000093000">
    <property type="component" value="Unassembled WGS sequence"/>
</dbReference>
<dbReference type="AlphaFoldDB" id="A0A1C7MU64"/>
<accession>A0A1C7MU64</accession>
<name>A0A1C7MU64_9FUNG</name>
<sequence>MEDNTIILLTNYLISLEYPQNATKSDITYPKKNAHKFVLHDKVLYRFNPEVNAKLKKVLNKEQAIEAIETFGRKFHCP</sequence>
<comment type="caution">
    <text evidence="1">The sequence shown here is derived from an EMBL/GenBank/DDBJ whole genome shotgun (WGS) entry which is preliminary data.</text>
</comment>
<protein>
    <submittedName>
        <fullName evidence="1">Uncharacterized protein</fullName>
    </submittedName>
</protein>
<organism evidence="1 2">
    <name type="scientific">Choanephora cucurbitarum</name>
    <dbReference type="NCBI Taxonomy" id="101091"/>
    <lineage>
        <taxon>Eukaryota</taxon>
        <taxon>Fungi</taxon>
        <taxon>Fungi incertae sedis</taxon>
        <taxon>Mucoromycota</taxon>
        <taxon>Mucoromycotina</taxon>
        <taxon>Mucoromycetes</taxon>
        <taxon>Mucorales</taxon>
        <taxon>Mucorineae</taxon>
        <taxon>Choanephoraceae</taxon>
        <taxon>Choanephoroideae</taxon>
        <taxon>Choanephora</taxon>
    </lineage>
</organism>
<keyword evidence="2" id="KW-1185">Reference proteome</keyword>
<evidence type="ECO:0000313" key="1">
    <source>
        <dbReference type="EMBL" id="OBZ80380.1"/>
    </source>
</evidence>
<gene>
    <name evidence="1" type="ORF">A0J61_11571</name>
</gene>
<evidence type="ECO:0000313" key="2">
    <source>
        <dbReference type="Proteomes" id="UP000093000"/>
    </source>
</evidence>
<proteinExistence type="predicted"/>
<dbReference type="InParanoid" id="A0A1C7MU64"/>
<dbReference type="EMBL" id="LUGH01002207">
    <property type="protein sequence ID" value="OBZ80380.1"/>
    <property type="molecule type" value="Genomic_DNA"/>
</dbReference>